<organism evidence="2 3">
    <name type="scientific">Aquatica leii</name>
    <dbReference type="NCBI Taxonomy" id="1421715"/>
    <lineage>
        <taxon>Eukaryota</taxon>
        <taxon>Metazoa</taxon>
        <taxon>Ecdysozoa</taxon>
        <taxon>Arthropoda</taxon>
        <taxon>Hexapoda</taxon>
        <taxon>Insecta</taxon>
        <taxon>Pterygota</taxon>
        <taxon>Neoptera</taxon>
        <taxon>Endopterygota</taxon>
        <taxon>Coleoptera</taxon>
        <taxon>Polyphaga</taxon>
        <taxon>Elateriformia</taxon>
        <taxon>Elateroidea</taxon>
        <taxon>Lampyridae</taxon>
        <taxon>Luciolinae</taxon>
        <taxon>Aquatica</taxon>
    </lineage>
</organism>
<keyword evidence="3" id="KW-1185">Reference proteome</keyword>
<comment type="caution">
    <text evidence="2">The sequence shown here is derived from an EMBL/GenBank/DDBJ whole genome shotgun (WGS) entry which is preliminary data.</text>
</comment>
<dbReference type="AlphaFoldDB" id="A0AAN7SS65"/>
<protein>
    <recommendedName>
        <fullName evidence="4">Neurite outgrowth-associated protein</fullName>
    </recommendedName>
</protein>
<evidence type="ECO:0000256" key="1">
    <source>
        <dbReference type="SAM" id="MobiDB-lite"/>
    </source>
</evidence>
<feature type="region of interest" description="Disordered" evidence="1">
    <location>
        <begin position="230"/>
        <end position="255"/>
    </location>
</feature>
<gene>
    <name evidence="2" type="ORF">RN001_006054</name>
</gene>
<dbReference type="GO" id="GO:0005634">
    <property type="term" value="C:nucleus"/>
    <property type="evidence" value="ECO:0007669"/>
    <property type="project" value="TreeGrafter"/>
</dbReference>
<dbReference type="InterPro" id="IPR010487">
    <property type="entry name" value="NGRN/Rrg9"/>
</dbReference>
<sequence length="379" mass="44771">MYFIARRLFTNNNLKAVKEIQRNFARRRLMLNPGIDKRKNLMENDIIDLEEYDFDLESDFMNVGTSYYDHIKEIQHQKEKEQHLIVKQKYFKEKSPNFLSWADKEQILYLNQTDPEEWTIEKLSEGFPALPEVIAKILKATWTKKSERKIQNHDNSVKENWRLFKENQLTDLNPRLVEHLKKFSNRTFENAKQMKTVLPTTSEKPISNHRLRVGNEFSNIITSYERLKNKNVDDTKQNRNKSYKKNDSPTKNDTYVVGGPQSSFSKHITLHALEDKIHKKSLQGMALSDDEVLLRQPQQPSEVTIKKPIDKIIPPEIYKSSTTKLTSVIKRKEDSYLLEYPEKITIPNEKLKRGATYKLNDCFYDDDGLFLYRVPGMYK</sequence>
<evidence type="ECO:0008006" key="4">
    <source>
        <dbReference type="Google" id="ProtNLM"/>
    </source>
</evidence>
<dbReference type="EMBL" id="JARPUR010000002">
    <property type="protein sequence ID" value="KAK4882735.1"/>
    <property type="molecule type" value="Genomic_DNA"/>
</dbReference>
<evidence type="ECO:0000313" key="2">
    <source>
        <dbReference type="EMBL" id="KAK4882735.1"/>
    </source>
</evidence>
<dbReference type="Pfam" id="PF06413">
    <property type="entry name" value="Neugrin"/>
    <property type="match status" value="1"/>
</dbReference>
<accession>A0AAN7SS65</accession>
<reference evidence="3" key="1">
    <citation type="submission" date="2023-01" db="EMBL/GenBank/DDBJ databases">
        <title>Key to firefly adult light organ development and bioluminescence: homeobox transcription factors regulate luciferase expression and transportation to peroxisome.</title>
        <authorList>
            <person name="Fu X."/>
        </authorList>
    </citation>
    <scope>NUCLEOTIDE SEQUENCE [LARGE SCALE GENOMIC DNA]</scope>
</reference>
<evidence type="ECO:0000313" key="3">
    <source>
        <dbReference type="Proteomes" id="UP001353858"/>
    </source>
</evidence>
<dbReference type="PANTHER" id="PTHR13475">
    <property type="entry name" value="NEUGRIN"/>
    <property type="match status" value="1"/>
</dbReference>
<name>A0AAN7SS65_9COLE</name>
<dbReference type="PANTHER" id="PTHR13475:SF3">
    <property type="entry name" value="NEUGRIN"/>
    <property type="match status" value="1"/>
</dbReference>
<dbReference type="Proteomes" id="UP001353858">
    <property type="component" value="Unassembled WGS sequence"/>
</dbReference>
<proteinExistence type="predicted"/>